<protein>
    <submittedName>
        <fullName evidence="13">Reductive dehalogenase</fullName>
    </submittedName>
</protein>
<dbReference type="eggNOG" id="COG1600">
    <property type="taxonomic scope" value="Bacteria"/>
</dbReference>
<dbReference type="PROSITE" id="PS51379">
    <property type="entry name" value="4FE4S_FER_2"/>
    <property type="match status" value="1"/>
</dbReference>
<comment type="subcellular location">
    <subcellularLocation>
        <location evidence="1">Cell membrane</location>
    </subcellularLocation>
</comment>
<dbReference type="GO" id="GO:0046872">
    <property type="term" value="F:metal ion binding"/>
    <property type="evidence" value="ECO:0007669"/>
    <property type="project" value="UniProtKB-KW"/>
</dbReference>
<dbReference type="NCBIfam" id="TIGR01409">
    <property type="entry name" value="TAT_signal_seq"/>
    <property type="match status" value="1"/>
</dbReference>
<dbReference type="PANTHER" id="PTHR42827:SF1">
    <property type="entry name" value="IRON-SULFUR CLUSTER-BINDING PROTEIN"/>
    <property type="match status" value="1"/>
</dbReference>
<dbReference type="InterPro" id="IPR017900">
    <property type="entry name" value="4Fe4S_Fe_S_CS"/>
</dbReference>
<evidence type="ECO:0000313" key="13">
    <source>
        <dbReference type="EMBL" id="ACZ62535.1"/>
    </source>
</evidence>
<dbReference type="SUPFAM" id="SSF54862">
    <property type="entry name" value="4Fe-4S ferredoxins"/>
    <property type="match status" value="1"/>
</dbReference>
<dbReference type="GO" id="GO:0051539">
    <property type="term" value="F:4 iron, 4 sulfur cluster binding"/>
    <property type="evidence" value="ECO:0007669"/>
    <property type="project" value="UniProtKB-KW"/>
</dbReference>
<evidence type="ECO:0000256" key="6">
    <source>
        <dbReference type="ARBA" id="ARBA00022737"/>
    </source>
</evidence>
<dbReference type="EMBL" id="CP001827">
    <property type="protein sequence ID" value="ACZ62535.1"/>
    <property type="molecule type" value="Genomic_DNA"/>
</dbReference>
<keyword evidence="4" id="KW-0479">Metal-binding</keyword>
<dbReference type="HOGENOM" id="CLU_036586_0_1_0"/>
<dbReference type="InterPro" id="IPR017896">
    <property type="entry name" value="4Fe4S_Fe-S-bd"/>
</dbReference>
<reference evidence="13 14" key="1">
    <citation type="journal article" date="2009" name="PLoS Genet.">
        <title>Localized plasticity in the streamlined genomes of vinyl chloride respiring Dehalococcoides.</title>
        <authorList>
            <person name="McMurdie P.J."/>
            <person name="Behrens S.F."/>
            <person name="Muller J.A."/>
            <person name="Goke J."/>
            <person name="Ritalahti K.M."/>
            <person name="Wagner R."/>
            <person name="Goltsman E."/>
            <person name="Lapidus A."/>
            <person name="Holmes S."/>
            <person name="Loffler F.E."/>
            <person name="Spormann A.M."/>
        </authorList>
    </citation>
    <scope>NUCLEOTIDE SEQUENCE [LARGE SCALE GENOMIC DNA]</scope>
    <source>
        <strain evidence="13 14">VS</strain>
    </source>
</reference>
<dbReference type="Pfam" id="PF13486">
    <property type="entry name" value="Dehalogenase"/>
    <property type="match status" value="1"/>
</dbReference>
<proteinExistence type="predicted"/>
<evidence type="ECO:0000259" key="12">
    <source>
        <dbReference type="PROSITE" id="PS51379"/>
    </source>
</evidence>
<keyword evidence="8" id="KW-0411">Iron-sulfur</keyword>
<dbReference type="GO" id="GO:0005886">
    <property type="term" value="C:plasma membrane"/>
    <property type="evidence" value="ECO:0007669"/>
    <property type="project" value="UniProtKB-SubCell"/>
</dbReference>
<evidence type="ECO:0000256" key="11">
    <source>
        <dbReference type="SAM" id="MobiDB-lite"/>
    </source>
</evidence>
<keyword evidence="7" id="KW-0408">Iron</keyword>
<organism evidence="13 14">
    <name type="scientific">Dehalococcoides mccartyi (strain VS)</name>
    <dbReference type="NCBI Taxonomy" id="311424"/>
    <lineage>
        <taxon>Bacteria</taxon>
        <taxon>Bacillati</taxon>
        <taxon>Chloroflexota</taxon>
        <taxon>Dehalococcoidia</taxon>
        <taxon>Dehalococcoidales</taxon>
        <taxon>Dehalococcoidaceae</taxon>
        <taxon>Dehalococcoides</taxon>
    </lineage>
</organism>
<evidence type="ECO:0000256" key="7">
    <source>
        <dbReference type="ARBA" id="ARBA00023004"/>
    </source>
</evidence>
<keyword evidence="6" id="KW-0677">Repeat</keyword>
<dbReference type="AlphaFoldDB" id="D2BJN5"/>
<keyword evidence="9" id="KW-0472">Membrane</keyword>
<dbReference type="Proteomes" id="UP000002506">
    <property type="component" value="Chromosome"/>
</dbReference>
<evidence type="ECO:0000256" key="5">
    <source>
        <dbReference type="ARBA" id="ARBA00022729"/>
    </source>
</evidence>
<evidence type="ECO:0000256" key="1">
    <source>
        <dbReference type="ARBA" id="ARBA00004236"/>
    </source>
</evidence>
<evidence type="ECO:0000256" key="9">
    <source>
        <dbReference type="ARBA" id="ARBA00023136"/>
    </source>
</evidence>
<feature type="region of interest" description="Disordered" evidence="11">
    <location>
        <begin position="154"/>
        <end position="186"/>
    </location>
</feature>
<evidence type="ECO:0000256" key="2">
    <source>
        <dbReference type="ARBA" id="ARBA00022475"/>
    </source>
</evidence>
<keyword evidence="3" id="KW-0004">4Fe-4S</keyword>
<feature type="compositionally biased region" description="Basic and acidic residues" evidence="11">
    <location>
        <begin position="164"/>
        <end position="180"/>
    </location>
</feature>
<dbReference type="InterPro" id="IPR012832">
    <property type="entry name" value="RDH"/>
</dbReference>
<evidence type="ECO:0000256" key="10">
    <source>
        <dbReference type="ARBA" id="ARBA00029374"/>
    </source>
</evidence>
<keyword evidence="2" id="KW-1003">Cell membrane</keyword>
<evidence type="ECO:0000256" key="3">
    <source>
        <dbReference type="ARBA" id="ARBA00022485"/>
    </source>
</evidence>
<gene>
    <name evidence="13" type="primary">rdhA</name>
    <name evidence="13" type="ordered locus">DhcVS_1436</name>
</gene>
<evidence type="ECO:0000256" key="8">
    <source>
        <dbReference type="ARBA" id="ARBA00023014"/>
    </source>
</evidence>
<dbReference type="PANTHER" id="PTHR42827">
    <property type="entry name" value="IRON-SULFUR CLUSTER-BINDING PROTEIN-RELATED"/>
    <property type="match status" value="1"/>
</dbReference>
<dbReference type="KEGG" id="dev:DhcVS_1436"/>
<comment type="cofactor">
    <cofactor evidence="10">
        <name>corrinoid</name>
        <dbReference type="ChEBI" id="CHEBI:33913"/>
    </cofactor>
</comment>
<dbReference type="InterPro" id="IPR019546">
    <property type="entry name" value="TAT_signal_bac_arc"/>
</dbReference>
<name>D2BJN5_DEHMV</name>
<keyword evidence="5" id="KW-0732">Signal</keyword>
<feature type="domain" description="4Fe-4S ferredoxin-type" evidence="12">
    <location>
        <begin position="373"/>
        <end position="405"/>
    </location>
</feature>
<accession>D2BJN5</accession>
<dbReference type="PROSITE" id="PS00198">
    <property type="entry name" value="4FE4S_FER_1"/>
    <property type="match status" value="1"/>
</dbReference>
<dbReference type="NCBIfam" id="TIGR02486">
    <property type="entry name" value="RDH"/>
    <property type="match status" value="1"/>
</dbReference>
<dbReference type="PROSITE" id="PS51318">
    <property type="entry name" value="TAT"/>
    <property type="match status" value="1"/>
</dbReference>
<evidence type="ECO:0000256" key="4">
    <source>
        <dbReference type="ARBA" id="ARBA00022723"/>
    </source>
</evidence>
<sequence>MALRRDWVALWKNRFQLRGLEEFMSKFHSMVSRRDFMKGLGLAGAGIGAVAASAPVFHDIDELIASDTAVQPRPWWVKERPIDDPTIEVDFSMMERHDGRNQGQSARVRAIYYGADRVLGAAALSAAELAERTASNYPGYTYRSRALAGSFKRVSQGTSPGWAETKDPAPVKTPEERGEPKWTGSPEEASRMLRAAMRAYGASLVGYTELTQEHRDHVIFSYEKGDSNNEKYIGTTVPVTAARPIVFESVPKAYETTEKLVIPNVPLWEIALSTQGSNELWRSAGTLLGGMANANTFYNCANLHASTYNFLRYLGYQLIGTIGNDSRYVGSEGGAAIMAGLGEASRQKLYTLTPEYGAPGRLYGVLTDLPLEPTHPIDAGIYRFCHSCQKCADSCPPQCISKEKEPSWDLPLTEGKETIYSVKGTKAFYNNLPLCRQYSNETSHGCRICWGECTFTVNRGALVHQIIKGTIANVPLFNTYFYKLGAAFGYGTDPEKAETWWDLSLPTLGQDSTIVAADAGYGK</sequence>
<dbReference type="InterPro" id="IPR028894">
    <property type="entry name" value="RDH_dom"/>
</dbReference>
<evidence type="ECO:0000313" key="14">
    <source>
        <dbReference type="Proteomes" id="UP000002506"/>
    </source>
</evidence>
<dbReference type="InterPro" id="IPR006311">
    <property type="entry name" value="TAT_signal"/>
</dbReference>